<keyword evidence="7" id="KW-0802">TPR repeat</keyword>
<name>A0A326RSA6_9BACT</name>
<dbReference type="SMART" id="SM00028">
    <property type="entry name" value="TPR"/>
    <property type="match status" value="2"/>
</dbReference>
<dbReference type="Pfam" id="PF02518">
    <property type="entry name" value="HATPase_c"/>
    <property type="match status" value="1"/>
</dbReference>
<evidence type="ECO:0000313" key="12">
    <source>
        <dbReference type="Proteomes" id="UP000248917"/>
    </source>
</evidence>
<dbReference type="PANTHER" id="PTHR45453:SF1">
    <property type="entry name" value="PHOSPHATE REGULON SENSOR PROTEIN PHOR"/>
    <property type="match status" value="1"/>
</dbReference>
<evidence type="ECO:0000256" key="2">
    <source>
        <dbReference type="ARBA" id="ARBA00012438"/>
    </source>
</evidence>
<dbReference type="AlphaFoldDB" id="A0A326RSA6"/>
<comment type="catalytic activity">
    <reaction evidence="1">
        <text>ATP + protein L-histidine = ADP + protein N-phospho-L-histidine.</text>
        <dbReference type="EC" id="2.7.13.3"/>
    </reaction>
</comment>
<dbReference type="PANTHER" id="PTHR45453">
    <property type="entry name" value="PHOSPHATE REGULON SENSOR PROTEIN PHOR"/>
    <property type="match status" value="1"/>
</dbReference>
<dbReference type="GO" id="GO:0016036">
    <property type="term" value="P:cellular response to phosphate starvation"/>
    <property type="evidence" value="ECO:0007669"/>
    <property type="project" value="TreeGrafter"/>
</dbReference>
<evidence type="ECO:0000256" key="3">
    <source>
        <dbReference type="ARBA" id="ARBA00022553"/>
    </source>
</evidence>
<dbReference type="PROSITE" id="PS50005">
    <property type="entry name" value="TPR"/>
    <property type="match status" value="1"/>
</dbReference>
<dbReference type="InterPro" id="IPR036890">
    <property type="entry name" value="HATPase_C_sf"/>
</dbReference>
<keyword evidence="3" id="KW-0597">Phosphoprotein</keyword>
<keyword evidence="5 11" id="KW-0418">Kinase</keyword>
<dbReference type="PROSITE" id="PS50109">
    <property type="entry name" value="HIS_KIN"/>
    <property type="match status" value="1"/>
</dbReference>
<dbReference type="PRINTS" id="PR00344">
    <property type="entry name" value="BCTRLSENSOR"/>
</dbReference>
<keyword evidence="4" id="KW-0808">Transferase</keyword>
<dbReference type="EMBL" id="QKTX01000010">
    <property type="protein sequence ID" value="PZV81588.1"/>
    <property type="molecule type" value="Genomic_DNA"/>
</dbReference>
<keyword evidence="8" id="KW-0175">Coiled coil</keyword>
<dbReference type="InterPro" id="IPR011990">
    <property type="entry name" value="TPR-like_helical_dom_sf"/>
</dbReference>
<dbReference type="SUPFAM" id="SSF48452">
    <property type="entry name" value="TPR-like"/>
    <property type="match status" value="1"/>
</dbReference>
<dbReference type="GO" id="GO:0005886">
    <property type="term" value="C:plasma membrane"/>
    <property type="evidence" value="ECO:0007669"/>
    <property type="project" value="TreeGrafter"/>
</dbReference>
<dbReference type="InterPro" id="IPR019734">
    <property type="entry name" value="TPR_rpt"/>
</dbReference>
<dbReference type="Gene3D" id="1.25.40.10">
    <property type="entry name" value="Tetratricopeptide repeat domain"/>
    <property type="match status" value="1"/>
</dbReference>
<evidence type="ECO:0000259" key="10">
    <source>
        <dbReference type="PROSITE" id="PS50109"/>
    </source>
</evidence>
<dbReference type="Gene3D" id="3.30.565.10">
    <property type="entry name" value="Histidine kinase-like ATPase, C-terminal domain"/>
    <property type="match status" value="1"/>
</dbReference>
<evidence type="ECO:0000256" key="4">
    <source>
        <dbReference type="ARBA" id="ARBA00022679"/>
    </source>
</evidence>
<dbReference type="GO" id="GO:0000155">
    <property type="term" value="F:phosphorelay sensor kinase activity"/>
    <property type="evidence" value="ECO:0007669"/>
    <property type="project" value="InterPro"/>
</dbReference>
<evidence type="ECO:0000313" key="11">
    <source>
        <dbReference type="EMBL" id="PZV81588.1"/>
    </source>
</evidence>
<dbReference type="SMART" id="SM00387">
    <property type="entry name" value="HATPase_c"/>
    <property type="match status" value="1"/>
</dbReference>
<keyword evidence="9" id="KW-0812">Transmembrane</keyword>
<dbReference type="SUPFAM" id="SSF55874">
    <property type="entry name" value="ATPase domain of HSP90 chaperone/DNA topoisomerase II/histidine kinase"/>
    <property type="match status" value="1"/>
</dbReference>
<dbReference type="InterPro" id="IPR003661">
    <property type="entry name" value="HisK_dim/P_dom"/>
</dbReference>
<evidence type="ECO:0000256" key="5">
    <source>
        <dbReference type="ARBA" id="ARBA00022777"/>
    </source>
</evidence>
<evidence type="ECO:0000256" key="6">
    <source>
        <dbReference type="ARBA" id="ARBA00023012"/>
    </source>
</evidence>
<dbReference type="InterPro" id="IPR005467">
    <property type="entry name" value="His_kinase_dom"/>
</dbReference>
<comment type="caution">
    <text evidence="11">The sequence shown here is derived from an EMBL/GenBank/DDBJ whole genome shotgun (WGS) entry which is preliminary data.</text>
</comment>
<dbReference type="RefSeq" id="WP_111393575.1">
    <property type="nucleotide sequence ID" value="NZ_QKTX01000010.1"/>
</dbReference>
<dbReference type="SUPFAM" id="SSF47384">
    <property type="entry name" value="Homodimeric domain of signal transducing histidine kinase"/>
    <property type="match status" value="1"/>
</dbReference>
<evidence type="ECO:0000256" key="9">
    <source>
        <dbReference type="SAM" id="Phobius"/>
    </source>
</evidence>
<accession>A0A326RSA6</accession>
<keyword evidence="6" id="KW-0902">Two-component regulatory system</keyword>
<feature type="domain" description="Histidine kinase" evidence="10">
    <location>
        <begin position="196"/>
        <end position="414"/>
    </location>
</feature>
<organism evidence="11 12">
    <name type="scientific">Algoriphagus aquaeductus</name>
    <dbReference type="NCBI Taxonomy" id="475299"/>
    <lineage>
        <taxon>Bacteria</taxon>
        <taxon>Pseudomonadati</taxon>
        <taxon>Bacteroidota</taxon>
        <taxon>Cytophagia</taxon>
        <taxon>Cytophagales</taxon>
        <taxon>Cyclobacteriaceae</taxon>
        <taxon>Algoriphagus</taxon>
    </lineage>
</organism>
<dbReference type="Proteomes" id="UP000248917">
    <property type="component" value="Unassembled WGS sequence"/>
</dbReference>
<sequence>MARAQGIKSFEAGVLHRLGNAYLLNGDLKEAKEILTYSIELCEENGFLDELSKSHKYLAQVFEKEGNIEQAYSHLVSFQILNDSLVNKSNRDRLTLLQGMFEENLQMSELELLKAQNEIQAYRLSASRLYNIFFALGFAVIAGLGVRLFFLYKSFRKSNQELLLQKKKIEEQNQVLEKQSGELLTINETKNKLFSILGHDLRGPVGQVKSVIDLMLGGQLERSEFDELLEALKKDVDSVNFTLNNTLQWSMAQMEGFKIHPSHFDLRTSVEHSLSLLDSYFKEKNLTVFNQMESRAEVYADPNLVEVVIRNILNNAAKFSNFGDAVTIYSETYPDWVQLCVLDQGVGMNQEQIDSLLKDSYTLTKSRLGTQKEKGSGLGLQLVKDFVRKNNGEVSIESNLGHGTKFCIRLPRSSSTFHHESVQSQKVVKV</sequence>
<proteinExistence type="predicted"/>
<evidence type="ECO:0000256" key="8">
    <source>
        <dbReference type="SAM" id="Coils"/>
    </source>
</evidence>
<keyword evidence="9" id="KW-1133">Transmembrane helix</keyword>
<dbReference type="InterPro" id="IPR004358">
    <property type="entry name" value="Sig_transdc_His_kin-like_C"/>
</dbReference>
<feature type="repeat" description="TPR" evidence="7">
    <location>
        <begin position="12"/>
        <end position="45"/>
    </location>
</feature>
<dbReference type="InterPro" id="IPR036097">
    <property type="entry name" value="HisK_dim/P_sf"/>
</dbReference>
<dbReference type="SMART" id="SM00388">
    <property type="entry name" value="HisKA"/>
    <property type="match status" value="1"/>
</dbReference>
<reference evidence="11 12" key="1">
    <citation type="submission" date="2018-06" db="EMBL/GenBank/DDBJ databases">
        <title>Genomic Encyclopedia of Archaeal and Bacterial Type Strains, Phase II (KMG-II): from individual species to whole genera.</title>
        <authorList>
            <person name="Goeker M."/>
        </authorList>
    </citation>
    <scope>NUCLEOTIDE SEQUENCE [LARGE SCALE GENOMIC DNA]</scope>
    <source>
        <strain evidence="11 12">T4</strain>
    </source>
</reference>
<evidence type="ECO:0000256" key="1">
    <source>
        <dbReference type="ARBA" id="ARBA00000085"/>
    </source>
</evidence>
<evidence type="ECO:0000256" key="7">
    <source>
        <dbReference type="PROSITE-ProRule" id="PRU00339"/>
    </source>
</evidence>
<protein>
    <recommendedName>
        <fullName evidence="2">histidine kinase</fullName>
        <ecNumber evidence="2">2.7.13.3</ecNumber>
    </recommendedName>
</protein>
<keyword evidence="9" id="KW-0472">Membrane</keyword>
<dbReference type="GO" id="GO:0004721">
    <property type="term" value="F:phosphoprotein phosphatase activity"/>
    <property type="evidence" value="ECO:0007669"/>
    <property type="project" value="TreeGrafter"/>
</dbReference>
<gene>
    <name evidence="11" type="ORF">CLV31_110121</name>
</gene>
<feature type="transmembrane region" description="Helical" evidence="9">
    <location>
        <begin position="129"/>
        <end position="152"/>
    </location>
</feature>
<dbReference type="InterPro" id="IPR050351">
    <property type="entry name" value="BphY/WalK/GraS-like"/>
</dbReference>
<dbReference type="EC" id="2.7.13.3" evidence="2"/>
<dbReference type="Gene3D" id="1.10.287.130">
    <property type="match status" value="1"/>
</dbReference>
<dbReference type="InterPro" id="IPR003594">
    <property type="entry name" value="HATPase_dom"/>
</dbReference>
<keyword evidence="12" id="KW-1185">Reference proteome</keyword>
<feature type="coiled-coil region" evidence="8">
    <location>
        <begin position="152"/>
        <end position="179"/>
    </location>
</feature>
<dbReference type="OrthoDB" id="1269247at2"/>